<evidence type="ECO:0000313" key="3">
    <source>
        <dbReference type="Proteomes" id="UP001152561"/>
    </source>
</evidence>
<keyword evidence="1" id="KW-1133">Transmembrane helix</keyword>
<dbReference type="AlphaFoldDB" id="A0A9Q1LE85"/>
<reference evidence="3" key="1">
    <citation type="journal article" date="2023" name="Proc. Natl. Acad. Sci. U.S.A.">
        <title>Genomic and structural basis for evolution of tropane alkaloid biosynthesis.</title>
        <authorList>
            <person name="Wanga Y.-J."/>
            <person name="Taina T."/>
            <person name="Yua J.-Y."/>
            <person name="Lia J."/>
            <person name="Xua B."/>
            <person name="Chenc J."/>
            <person name="D'Auriad J.C."/>
            <person name="Huanga J.-P."/>
            <person name="Huanga S.-X."/>
        </authorList>
    </citation>
    <scope>NUCLEOTIDE SEQUENCE [LARGE SCALE GENOMIC DNA]</scope>
    <source>
        <strain evidence="3">cv. KIB-2019</strain>
    </source>
</reference>
<name>A0A9Q1LE85_9SOLA</name>
<gene>
    <name evidence="2" type="ORF">K7X08_007501</name>
</gene>
<keyword evidence="3" id="KW-1185">Reference proteome</keyword>
<protein>
    <submittedName>
        <fullName evidence="2">Uncharacterized protein</fullName>
    </submittedName>
</protein>
<comment type="caution">
    <text evidence="2">The sequence shown here is derived from an EMBL/GenBank/DDBJ whole genome shotgun (WGS) entry which is preliminary data.</text>
</comment>
<keyword evidence="1" id="KW-0812">Transmembrane</keyword>
<evidence type="ECO:0000256" key="1">
    <source>
        <dbReference type="SAM" id="Phobius"/>
    </source>
</evidence>
<feature type="transmembrane region" description="Helical" evidence="1">
    <location>
        <begin position="50"/>
        <end position="72"/>
    </location>
</feature>
<organism evidence="2 3">
    <name type="scientific">Anisodus acutangulus</name>
    <dbReference type="NCBI Taxonomy" id="402998"/>
    <lineage>
        <taxon>Eukaryota</taxon>
        <taxon>Viridiplantae</taxon>
        <taxon>Streptophyta</taxon>
        <taxon>Embryophyta</taxon>
        <taxon>Tracheophyta</taxon>
        <taxon>Spermatophyta</taxon>
        <taxon>Magnoliopsida</taxon>
        <taxon>eudicotyledons</taxon>
        <taxon>Gunneridae</taxon>
        <taxon>Pentapetalae</taxon>
        <taxon>asterids</taxon>
        <taxon>lamiids</taxon>
        <taxon>Solanales</taxon>
        <taxon>Solanaceae</taxon>
        <taxon>Solanoideae</taxon>
        <taxon>Hyoscyameae</taxon>
        <taxon>Anisodus</taxon>
    </lineage>
</organism>
<dbReference type="EMBL" id="JAJAGQ010000019">
    <property type="protein sequence ID" value="KAJ8534177.1"/>
    <property type="molecule type" value="Genomic_DNA"/>
</dbReference>
<evidence type="ECO:0000313" key="2">
    <source>
        <dbReference type="EMBL" id="KAJ8534177.1"/>
    </source>
</evidence>
<dbReference type="Proteomes" id="UP001152561">
    <property type="component" value="Unassembled WGS sequence"/>
</dbReference>
<accession>A0A9Q1LE85</accession>
<proteinExistence type="predicted"/>
<sequence length="133" mass="15100">MKTQVLWITPRLQKIIPQDMELYSVTLTPFSLSHDVKSCCNIRKWVTHGYMVALAGLVLLCGLMFATLFHFLSRILRTRFSLRSGSIVVNRVGSISLYELEVINKTDSVEIIGPSKMLEGFIIQTQLAIVKRD</sequence>
<keyword evidence="1" id="KW-0472">Membrane</keyword>